<comment type="caution">
    <text evidence="3">The sequence shown here is derived from an EMBL/GenBank/DDBJ whole genome shotgun (WGS) entry which is preliminary data.</text>
</comment>
<feature type="compositionally biased region" description="Low complexity" evidence="1">
    <location>
        <begin position="130"/>
        <end position="146"/>
    </location>
</feature>
<protein>
    <recommendedName>
        <fullName evidence="2">Septum formation-related domain-containing protein</fullName>
    </recommendedName>
</protein>
<organism evidence="3 4">
    <name type="scientific">Terrabacter ginsenosidimutans</name>
    <dbReference type="NCBI Taxonomy" id="490575"/>
    <lineage>
        <taxon>Bacteria</taxon>
        <taxon>Bacillati</taxon>
        <taxon>Actinomycetota</taxon>
        <taxon>Actinomycetes</taxon>
        <taxon>Micrococcales</taxon>
        <taxon>Intrasporangiaceae</taxon>
        <taxon>Terrabacter</taxon>
    </lineage>
</organism>
<dbReference type="Proteomes" id="UP001501468">
    <property type="component" value="Unassembled WGS sequence"/>
</dbReference>
<feature type="region of interest" description="Disordered" evidence="1">
    <location>
        <begin position="1"/>
        <end position="77"/>
    </location>
</feature>
<keyword evidence="4" id="KW-1185">Reference proteome</keyword>
<evidence type="ECO:0000313" key="4">
    <source>
        <dbReference type="Proteomes" id="UP001501468"/>
    </source>
</evidence>
<name>A0ABP7EM98_9MICO</name>
<evidence type="ECO:0000256" key="1">
    <source>
        <dbReference type="SAM" id="MobiDB-lite"/>
    </source>
</evidence>
<dbReference type="InterPro" id="IPR026004">
    <property type="entry name" value="Septum_form"/>
</dbReference>
<feature type="domain" description="Septum formation-related" evidence="2">
    <location>
        <begin position="162"/>
        <end position="258"/>
    </location>
</feature>
<proteinExistence type="predicted"/>
<feature type="compositionally biased region" description="Polar residues" evidence="1">
    <location>
        <begin position="15"/>
        <end position="42"/>
    </location>
</feature>
<gene>
    <name evidence="3" type="ORF">GCM10022399_42050</name>
</gene>
<sequence>MPADSTSAPEPARPGSSSNDGPEGSAQNRDAAVSATQPSSNGVAGHDPPAAQRHEETPGGTAAAGPPKGEAVTSAARGTEPVLVRTRGLRQLAIATVFMVAATGLSYALRAPAAGTRPAETSTISAGAETRGAASSAPRSSSAPTGTESIGVTMFWEDIRPGMCTRDPPSTDPDVVVVDCGSAHYDEVIAKESLPGPAKWPGDAQIVKAATKKCEPSFERYVGVKYEDSRLSIDPWTADVSGWQDGDHTVVCLVYEETTPRTGSLRGSRR</sequence>
<dbReference type="Pfam" id="PF13845">
    <property type="entry name" value="Septum_form"/>
    <property type="match status" value="1"/>
</dbReference>
<feature type="compositionally biased region" description="Low complexity" evidence="1">
    <location>
        <begin position="58"/>
        <end position="71"/>
    </location>
</feature>
<accession>A0ABP7EM98</accession>
<evidence type="ECO:0000313" key="3">
    <source>
        <dbReference type="EMBL" id="GAA3721245.1"/>
    </source>
</evidence>
<feature type="region of interest" description="Disordered" evidence="1">
    <location>
        <begin position="112"/>
        <end position="149"/>
    </location>
</feature>
<reference evidence="4" key="1">
    <citation type="journal article" date="2019" name="Int. J. Syst. Evol. Microbiol.">
        <title>The Global Catalogue of Microorganisms (GCM) 10K type strain sequencing project: providing services to taxonomists for standard genome sequencing and annotation.</title>
        <authorList>
            <consortium name="The Broad Institute Genomics Platform"/>
            <consortium name="The Broad Institute Genome Sequencing Center for Infectious Disease"/>
            <person name="Wu L."/>
            <person name="Ma J."/>
        </authorList>
    </citation>
    <scope>NUCLEOTIDE SEQUENCE [LARGE SCALE GENOMIC DNA]</scope>
    <source>
        <strain evidence="4">JCM 17125</strain>
    </source>
</reference>
<dbReference type="EMBL" id="BAABDC010000012">
    <property type="protein sequence ID" value="GAA3721245.1"/>
    <property type="molecule type" value="Genomic_DNA"/>
</dbReference>
<evidence type="ECO:0000259" key="2">
    <source>
        <dbReference type="Pfam" id="PF13845"/>
    </source>
</evidence>